<reference evidence="2" key="1">
    <citation type="submission" date="2018-05" db="EMBL/GenBank/DDBJ databases">
        <title>Leptospira yasudae sp. nov. and Leptospira stimsonii sp. nov., two pathogenic species of the genus Leptospira isolated from environmental sources.</title>
        <authorList>
            <person name="Casanovas-Massana A."/>
            <person name="Hamond C."/>
            <person name="Santos L.A."/>
            <person name="Hacker K.P."/>
            <person name="Balassiano I."/>
            <person name="Medeiros M.A."/>
            <person name="Reis M.G."/>
            <person name="Ko A.I."/>
            <person name="Wunder E.A."/>
        </authorList>
    </citation>
    <scope>NUCLEOTIDE SEQUENCE [LARGE SCALE GENOMIC DNA]</scope>
    <source>
        <strain evidence="2">AMB6-RJ</strain>
    </source>
</reference>
<name>A0A8B3CPK3_9LEPT</name>
<evidence type="ECO:0000313" key="2">
    <source>
        <dbReference type="Proteomes" id="UP000266669"/>
    </source>
</evidence>
<dbReference type="EMBL" id="QHCS01000002">
    <property type="protein sequence ID" value="RHX86106.1"/>
    <property type="molecule type" value="Genomic_DNA"/>
</dbReference>
<protein>
    <submittedName>
        <fullName evidence="1">Uncharacterized protein</fullName>
    </submittedName>
</protein>
<sequence length="176" mass="20457">MKKLSFDFSWMENGDEILLSMNRIEAAYHHSFHAAVEHLDIRIDEEFLTSFIIRKFSKHGLEGLVPTLLDLLSEEEERRIVWQRILPAIGESSIAPIFTRADDCDSFCTVIVVEVERSDDFVFWKRFGLDVSDLSLIGSEVRRISDLHSYRFSIEEYRTVPEQFDRASETSSDFVA</sequence>
<dbReference type="Proteomes" id="UP000266669">
    <property type="component" value="Unassembled WGS sequence"/>
</dbReference>
<comment type="caution">
    <text evidence="1">The sequence shown here is derived from an EMBL/GenBank/DDBJ whole genome shotgun (WGS) entry which is preliminary data.</text>
</comment>
<gene>
    <name evidence="1" type="ORF">DLM78_09555</name>
</gene>
<accession>A0A8B3CPK3</accession>
<dbReference type="AlphaFoldDB" id="A0A8B3CPK3"/>
<evidence type="ECO:0000313" key="1">
    <source>
        <dbReference type="EMBL" id="RHX86106.1"/>
    </source>
</evidence>
<proteinExistence type="predicted"/>
<dbReference type="RefSeq" id="WP_118981719.1">
    <property type="nucleotide sequence ID" value="NZ_QHCS01000002.1"/>
</dbReference>
<organism evidence="1 2">
    <name type="scientific">Leptospira stimsonii</name>
    <dbReference type="NCBI Taxonomy" id="2202203"/>
    <lineage>
        <taxon>Bacteria</taxon>
        <taxon>Pseudomonadati</taxon>
        <taxon>Spirochaetota</taxon>
        <taxon>Spirochaetia</taxon>
        <taxon>Leptospirales</taxon>
        <taxon>Leptospiraceae</taxon>
        <taxon>Leptospira</taxon>
    </lineage>
</organism>